<dbReference type="Proteomes" id="UP000807309">
    <property type="component" value="Unassembled WGS sequence"/>
</dbReference>
<dbReference type="EMBL" id="JADLRE010000009">
    <property type="protein sequence ID" value="MBF6226047.1"/>
    <property type="molecule type" value="Genomic_DNA"/>
</dbReference>
<evidence type="ECO:0000313" key="2">
    <source>
        <dbReference type="Proteomes" id="UP000807309"/>
    </source>
</evidence>
<gene>
    <name evidence="1" type="ORF">IU470_13175</name>
</gene>
<name>A0ABS0C6P8_9NOCA</name>
<proteinExistence type="predicted"/>
<dbReference type="InterPro" id="IPR025350">
    <property type="entry name" value="DUF4254"/>
</dbReference>
<accession>A0ABS0C6P8</accession>
<dbReference type="RefSeq" id="WP_195033225.1">
    <property type="nucleotide sequence ID" value="NZ_JADLRE010000009.1"/>
</dbReference>
<evidence type="ECO:0000313" key="1">
    <source>
        <dbReference type="EMBL" id="MBF6226047.1"/>
    </source>
</evidence>
<comment type="caution">
    <text evidence="1">The sequence shown here is derived from an EMBL/GenBank/DDBJ whole genome shotgun (WGS) entry which is preliminary data.</text>
</comment>
<protein>
    <submittedName>
        <fullName evidence="1">DUF4254 domain-containing protein</fullName>
    </submittedName>
</protein>
<organism evidence="1 2">
    <name type="scientific">Nocardia abscessus</name>
    <dbReference type="NCBI Taxonomy" id="120957"/>
    <lineage>
        <taxon>Bacteria</taxon>
        <taxon>Bacillati</taxon>
        <taxon>Actinomycetota</taxon>
        <taxon>Actinomycetes</taxon>
        <taxon>Mycobacteriales</taxon>
        <taxon>Nocardiaceae</taxon>
        <taxon>Nocardia</taxon>
    </lineage>
</organism>
<keyword evidence="2" id="KW-1185">Reference proteome</keyword>
<reference evidence="1 2" key="1">
    <citation type="submission" date="2020-10" db="EMBL/GenBank/DDBJ databases">
        <title>Identification of Nocardia species via Next-generation sequencing and recognition of intraspecies genetic diversity.</title>
        <authorList>
            <person name="Li P."/>
            <person name="Li P."/>
            <person name="Lu B."/>
        </authorList>
    </citation>
    <scope>NUCLEOTIDE SEQUENCE [LARGE SCALE GENOMIC DNA]</scope>
    <source>
        <strain evidence="1 2">N-11</strain>
    </source>
</reference>
<sequence>MLVQRARPRKVYEGSVLPSPSSLLCALGGQHVQGPVSRWARELTELHRRRREDAESWAEIDGRRAEVVDRIDTWATPHLPSATTAARLHDASLGEVIDRMAAVAEKAFHLLMHDDPGGERMHAAWTRLAELEIAYADLVHAVTDGRRRLPPRRTQPAAAPVTR</sequence>
<dbReference type="Pfam" id="PF14063">
    <property type="entry name" value="DUF4254"/>
    <property type="match status" value="1"/>
</dbReference>